<keyword evidence="6 7" id="KW-0472">Membrane</keyword>
<sequence>MSLFGMLVRGSRTLFVAALLASLACGAAGAALVLLINRALYASAETLPQWLAPFAAAALVAMLAQVGSRTLFAHLGQRALGALRQVIARAVVAAPTRRLETVGRARIQSMLTDDATNVATFCFGLPILVTNSVVILGALIYLATLSPLLLLIAVATMVLGSAGYHLSQRRVLRHLGQAGRSQDQLFGQFEALVGGTKELKLNSGKARRFLDVVLAGAVDAVARNRSRGMALLAIADGWGRFLFMAVIGVALFARIWVVPEHAGVVTGYVIAFLYVMGPLEGVLANIPHLNMARVALGRINRTLAELAPEGDGLPAAPVPARSEVTLALQGVTHGYYHERDDEVFTLGPIDLTLRPGEATFLVGGNGCGKTTLAKLITGLYAAEAGTIRVDGEALAEPGRGAYRQMFAAVFSDFHLFETLLETADGSLDARANDWLRKLHLDHKVTVKDGAFSTRDLSQGQRKRLALVAACLEDRPVMVFDEWAADQDPLFKDVFYRDILGDLKAQRKTLLVITHDDRYFPLADQLIKLDRGQIVERSVADPVEPPALRVAAGRDLSLSPVS</sequence>
<keyword evidence="11" id="KW-1185">Reference proteome</keyword>
<reference evidence="10 11" key="1">
    <citation type="submission" date="2023-07" db="EMBL/GenBank/DDBJ databases">
        <title>Sorghum-associated microbial communities from plants grown in Nebraska, USA.</title>
        <authorList>
            <person name="Schachtman D."/>
        </authorList>
    </citation>
    <scope>NUCLEOTIDE SEQUENCE [LARGE SCALE GENOMIC DNA]</scope>
    <source>
        <strain evidence="10 11">584</strain>
    </source>
</reference>
<keyword evidence="2 7" id="KW-0812">Transmembrane</keyword>
<accession>A0ABU1JJS8</accession>
<organism evidence="10 11">
    <name type="scientific">Inquilinus ginsengisoli</name>
    <dbReference type="NCBI Taxonomy" id="363840"/>
    <lineage>
        <taxon>Bacteria</taxon>
        <taxon>Pseudomonadati</taxon>
        <taxon>Pseudomonadota</taxon>
        <taxon>Alphaproteobacteria</taxon>
        <taxon>Rhodospirillales</taxon>
        <taxon>Rhodospirillaceae</taxon>
        <taxon>Inquilinus</taxon>
    </lineage>
</organism>
<dbReference type="RefSeq" id="WP_309791733.1">
    <property type="nucleotide sequence ID" value="NZ_JAVDPW010000001.1"/>
</dbReference>
<dbReference type="InterPro" id="IPR011527">
    <property type="entry name" value="ABC1_TM_dom"/>
</dbReference>
<dbReference type="PROSITE" id="PS50929">
    <property type="entry name" value="ABC_TM1F"/>
    <property type="match status" value="1"/>
</dbReference>
<comment type="subcellular location">
    <subcellularLocation>
        <location evidence="1">Cell membrane</location>
        <topology evidence="1">Multi-pass membrane protein</topology>
    </subcellularLocation>
</comment>
<dbReference type="InterPro" id="IPR003593">
    <property type="entry name" value="AAA+_ATPase"/>
</dbReference>
<evidence type="ECO:0000259" key="9">
    <source>
        <dbReference type="PROSITE" id="PS50929"/>
    </source>
</evidence>
<evidence type="ECO:0000256" key="4">
    <source>
        <dbReference type="ARBA" id="ARBA00022840"/>
    </source>
</evidence>
<evidence type="ECO:0000256" key="1">
    <source>
        <dbReference type="ARBA" id="ARBA00004651"/>
    </source>
</evidence>
<dbReference type="SUPFAM" id="SSF52540">
    <property type="entry name" value="P-loop containing nucleoside triphosphate hydrolases"/>
    <property type="match status" value="1"/>
</dbReference>
<dbReference type="SMART" id="SM00382">
    <property type="entry name" value="AAA"/>
    <property type="match status" value="1"/>
</dbReference>
<feature type="domain" description="ABC transmembrane type-1" evidence="9">
    <location>
        <begin position="16"/>
        <end position="291"/>
    </location>
</feature>
<dbReference type="Proteomes" id="UP001262410">
    <property type="component" value="Unassembled WGS sequence"/>
</dbReference>
<dbReference type="GO" id="GO:0005524">
    <property type="term" value="F:ATP binding"/>
    <property type="evidence" value="ECO:0007669"/>
    <property type="project" value="UniProtKB-KW"/>
</dbReference>
<evidence type="ECO:0000256" key="2">
    <source>
        <dbReference type="ARBA" id="ARBA00022692"/>
    </source>
</evidence>
<proteinExistence type="predicted"/>
<evidence type="ECO:0000256" key="3">
    <source>
        <dbReference type="ARBA" id="ARBA00022741"/>
    </source>
</evidence>
<dbReference type="PANTHER" id="PTHR24221:SF654">
    <property type="entry name" value="ATP-BINDING CASSETTE SUB-FAMILY B MEMBER 6"/>
    <property type="match status" value="1"/>
</dbReference>
<protein>
    <submittedName>
        <fullName evidence="10">ATP-binding cassette transporter</fullName>
    </submittedName>
</protein>
<dbReference type="EMBL" id="JAVDPW010000001">
    <property type="protein sequence ID" value="MDR6287820.1"/>
    <property type="molecule type" value="Genomic_DNA"/>
</dbReference>
<dbReference type="InterPro" id="IPR039421">
    <property type="entry name" value="Type_1_exporter"/>
</dbReference>
<feature type="transmembrane region" description="Helical" evidence="7">
    <location>
        <begin position="230"/>
        <end position="256"/>
    </location>
</feature>
<evidence type="ECO:0000256" key="7">
    <source>
        <dbReference type="SAM" id="Phobius"/>
    </source>
</evidence>
<evidence type="ECO:0000256" key="6">
    <source>
        <dbReference type="ARBA" id="ARBA00023136"/>
    </source>
</evidence>
<dbReference type="InterPro" id="IPR005898">
    <property type="entry name" value="Cyc_pep_transpt_SyrD/YojI"/>
</dbReference>
<name>A0ABU1JJS8_9PROT</name>
<dbReference type="InterPro" id="IPR036640">
    <property type="entry name" value="ABC1_TM_sf"/>
</dbReference>
<keyword evidence="3" id="KW-0547">Nucleotide-binding</keyword>
<evidence type="ECO:0000259" key="8">
    <source>
        <dbReference type="PROSITE" id="PS50893"/>
    </source>
</evidence>
<dbReference type="Gene3D" id="3.40.50.300">
    <property type="entry name" value="P-loop containing nucleotide triphosphate hydrolases"/>
    <property type="match status" value="1"/>
</dbReference>
<feature type="transmembrane region" description="Helical" evidence="7">
    <location>
        <begin position="54"/>
        <end position="75"/>
    </location>
</feature>
<dbReference type="InterPro" id="IPR027417">
    <property type="entry name" value="P-loop_NTPase"/>
</dbReference>
<evidence type="ECO:0000313" key="10">
    <source>
        <dbReference type="EMBL" id="MDR6287820.1"/>
    </source>
</evidence>
<dbReference type="InterPro" id="IPR003439">
    <property type="entry name" value="ABC_transporter-like_ATP-bd"/>
</dbReference>
<evidence type="ECO:0000313" key="11">
    <source>
        <dbReference type="Proteomes" id="UP001262410"/>
    </source>
</evidence>
<dbReference type="Pfam" id="PF00664">
    <property type="entry name" value="ABC_membrane"/>
    <property type="match status" value="1"/>
</dbReference>
<keyword evidence="4 10" id="KW-0067">ATP-binding</keyword>
<keyword evidence="5 7" id="KW-1133">Transmembrane helix</keyword>
<dbReference type="SUPFAM" id="SSF90123">
    <property type="entry name" value="ABC transporter transmembrane region"/>
    <property type="match status" value="1"/>
</dbReference>
<feature type="domain" description="ABC transporter" evidence="8">
    <location>
        <begin position="326"/>
        <end position="555"/>
    </location>
</feature>
<dbReference type="Pfam" id="PF00005">
    <property type="entry name" value="ABC_tran"/>
    <property type="match status" value="1"/>
</dbReference>
<comment type="caution">
    <text evidence="10">The sequence shown here is derived from an EMBL/GenBank/DDBJ whole genome shotgun (WGS) entry which is preliminary data.</text>
</comment>
<dbReference type="PANTHER" id="PTHR24221">
    <property type="entry name" value="ATP-BINDING CASSETTE SUB-FAMILY B"/>
    <property type="match status" value="1"/>
</dbReference>
<evidence type="ECO:0000256" key="5">
    <source>
        <dbReference type="ARBA" id="ARBA00022989"/>
    </source>
</evidence>
<dbReference type="PROSITE" id="PS50893">
    <property type="entry name" value="ABC_TRANSPORTER_2"/>
    <property type="match status" value="1"/>
</dbReference>
<feature type="transmembrane region" description="Helical" evidence="7">
    <location>
        <begin position="148"/>
        <end position="166"/>
    </location>
</feature>
<dbReference type="Gene3D" id="1.20.1560.10">
    <property type="entry name" value="ABC transporter type 1, transmembrane domain"/>
    <property type="match status" value="1"/>
</dbReference>
<feature type="transmembrane region" description="Helical" evidence="7">
    <location>
        <begin position="118"/>
        <end position="142"/>
    </location>
</feature>
<feature type="transmembrane region" description="Helical" evidence="7">
    <location>
        <begin position="262"/>
        <end position="283"/>
    </location>
</feature>
<gene>
    <name evidence="10" type="ORF">E9232_000319</name>
</gene>
<dbReference type="NCBIfam" id="TIGR01194">
    <property type="entry name" value="cyc_pep_trnsptr"/>
    <property type="match status" value="1"/>
</dbReference>